<name>A0AAU9FEE4_DROMD</name>
<dbReference type="AlphaFoldDB" id="A0AAU9FEE4"/>
<proteinExistence type="predicted"/>
<evidence type="ECO:0000313" key="2">
    <source>
        <dbReference type="Proteomes" id="UP001500889"/>
    </source>
</evidence>
<evidence type="ECO:0000313" key="1">
    <source>
        <dbReference type="EMBL" id="BFF94068.1"/>
    </source>
</evidence>
<sequence length="143" mass="16128">MEIPKATKRKCDEGAELLRKAVAHVDNISAKKTRDDADIFVEGWAVMYRQMSKEQQLFAKKGIDELLMQGQLNMLTYQGVSSINSYSNASKGRNTSSRSIFPYWDELLSKLPEPVATATEVEITNLLFSKGQPYAQTEQPSDY</sequence>
<keyword evidence="2" id="KW-1185">Reference proteome</keyword>
<protein>
    <submittedName>
        <fullName evidence="1">Uncharacterized protein</fullName>
    </submittedName>
</protein>
<dbReference type="EMBL" id="AP029264">
    <property type="protein sequence ID" value="BFF94068.1"/>
    <property type="molecule type" value="Genomic_DNA"/>
</dbReference>
<organism evidence="1 2">
    <name type="scientific">Drosophila madeirensis</name>
    <name type="common">Fruit fly</name>
    <dbReference type="NCBI Taxonomy" id="30013"/>
    <lineage>
        <taxon>Eukaryota</taxon>
        <taxon>Metazoa</taxon>
        <taxon>Ecdysozoa</taxon>
        <taxon>Arthropoda</taxon>
        <taxon>Hexapoda</taxon>
        <taxon>Insecta</taxon>
        <taxon>Pterygota</taxon>
        <taxon>Neoptera</taxon>
        <taxon>Endopterygota</taxon>
        <taxon>Diptera</taxon>
        <taxon>Brachycera</taxon>
        <taxon>Muscomorpha</taxon>
        <taxon>Ephydroidea</taxon>
        <taxon>Drosophilidae</taxon>
        <taxon>Drosophila</taxon>
        <taxon>Sophophora</taxon>
    </lineage>
</organism>
<reference evidence="1 2" key="1">
    <citation type="submission" date="2024-02" db="EMBL/GenBank/DDBJ databases">
        <title>A chromosome-level genome assembly of Drosophila madeirensis, a fruit fly species endemic to Madeira island.</title>
        <authorList>
            <person name="Tomihara K."/>
            <person name="Llopart A."/>
            <person name="Yamamoto D."/>
        </authorList>
    </citation>
    <scope>NUCLEOTIDE SEQUENCE [LARGE SCALE GENOMIC DNA]</scope>
    <source>
        <strain evidence="1 2">RF1</strain>
    </source>
</reference>
<accession>A0AAU9FEE4</accession>
<dbReference type="Proteomes" id="UP001500889">
    <property type="component" value="Chromosome U"/>
</dbReference>
<gene>
    <name evidence="1" type="ORF">DMAD_11787</name>
</gene>